<feature type="transmembrane region" description="Helical" evidence="1">
    <location>
        <begin position="52"/>
        <end position="73"/>
    </location>
</feature>
<keyword evidence="1" id="KW-1133">Transmembrane helix</keyword>
<keyword evidence="1" id="KW-0472">Membrane</keyword>
<evidence type="ECO:0000313" key="3">
    <source>
        <dbReference type="Proteomes" id="UP001499851"/>
    </source>
</evidence>
<gene>
    <name evidence="2" type="ORF">GCM10009830_28380</name>
</gene>
<name>A0ABN2H0J1_9ACTN</name>
<accession>A0ABN2H0J1</accession>
<comment type="caution">
    <text evidence="2">The sequence shown here is derived from an EMBL/GenBank/DDBJ whole genome shotgun (WGS) entry which is preliminary data.</text>
</comment>
<proteinExistence type="predicted"/>
<protein>
    <recommendedName>
        <fullName evidence="4">Alkaline shock response membrane anchor protein AmaP</fullName>
    </recommendedName>
</protein>
<dbReference type="EMBL" id="BAAAQF010000010">
    <property type="protein sequence ID" value="GAA1679646.1"/>
    <property type="molecule type" value="Genomic_DNA"/>
</dbReference>
<sequence length="187" mass="20214">MRRPAIDRPAAVVIGLLLLAAGFAIADWRFDFAGLWPRLDTDQVHAAVDADWFAWAALAAAVVLAVLALWWLFARVPRPAEGRVALAGAGADRIDLDVRSVAPRLRADLGRAAPVDRVTSRRFDVRGGQLVELRAHVDPRADGESLVNAAGGLAESVRAAFPDGEVAVRVIVDGPRRERARKTPRVH</sequence>
<keyword evidence="1" id="KW-0812">Transmembrane</keyword>
<dbReference type="Proteomes" id="UP001499851">
    <property type="component" value="Unassembled WGS sequence"/>
</dbReference>
<evidence type="ECO:0000256" key="1">
    <source>
        <dbReference type="SAM" id="Phobius"/>
    </source>
</evidence>
<evidence type="ECO:0000313" key="2">
    <source>
        <dbReference type="EMBL" id="GAA1679646.1"/>
    </source>
</evidence>
<dbReference type="RefSeq" id="WP_344487453.1">
    <property type="nucleotide sequence ID" value="NZ_BAAAQF010000010.1"/>
</dbReference>
<keyword evidence="3" id="KW-1185">Reference proteome</keyword>
<organism evidence="2 3">
    <name type="scientific">Glycomyces endophyticus</name>
    <dbReference type="NCBI Taxonomy" id="480996"/>
    <lineage>
        <taxon>Bacteria</taxon>
        <taxon>Bacillati</taxon>
        <taxon>Actinomycetota</taxon>
        <taxon>Actinomycetes</taxon>
        <taxon>Glycomycetales</taxon>
        <taxon>Glycomycetaceae</taxon>
        <taxon>Glycomyces</taxon>
    </lineage>
</organism>
<reference evidence="2 3" key="1">
    <citation type="journal article" date="2019" name="Int. J. Syst. Evol. Microbiol.">
        <title>The Global Catalogue of Microorganisms (GCM) 10K type strain sequencing project: providing services to taxonomists for standard genome sequencing and annotation.</title>
        <authorList>
            <consortium name="The Broad Institute Genomics Platform"/>
            <consortium name="The Broad Institute Genome Sequencing Center for Infectious Disease"/>
            <person name="Wu L."/>
            <person name="Ma J."/>
        </authorList>
    </citation>
    <scope>NUCLEOTIDE SEQUENCE [LARGE SCALE GENOMIC DNA]</scope>
    <source>
        <strain evidence="2 3">JCM 16001</strain>
    </source>
</reference>
<evidence type="ECO:0008006" key="4">
    <source>
        <dbReference type="Google" id="ProtNLM"/>
    </source>
</evidence>